<evidence type="ECO:0000256" key="3">
    <source>
        <dbReference type="ARBA" id="ARBA00005012"/>
    </source>
</evidence>
<dbReference type="Gene3D" id="3.30.9.10">
    <property type="entry name" value="D-Amino Acid Oxidase, subunit A, domain 2"/>
    <property type="match status" value="1"/>
</dbReference>
<keyword evidence="6 8" id="KW-0274">FAD</keyword>
<name>A0A846TTT8_9MICC</name>
<dbReference type="Pfam" id="PF06039">
    <property type="entry name" value="Mqo"/>
    <property type="match status" value="1"/>
</dbReference>
<dbReference type="Proteomes" id="UP000521379">
    <property type="component" value="Unassembled WGS sequence"/>
</dbReference>
<dbReference type="PANTHER" id="PTHR43104">
    <property type="entry name" value="L-2-HYDROXYGLUTARATE DEHYDROGENASE, MITOCHONDRIAL"/>
    <property type="match status" value="1"/>
</dbReference>
<dbReference type="GO" id="GO:0047545">
    <property type="term" value="F:(S)-2-hydroxyglutarate dehydrogenase activity"/>
    <property type="evidence" value="ECO:0007669"/>
    <property type="project" value="TreeGrafter"/>
</dbReference>
<evidence type="ECO:0000256" key="7">
    <source>
        <dbReference type="ARBA" id="ARBA00023002"/>
    </source>
</evidence>
<evidence type="ECO:0000256" key="1">
    <source>
        <dbReference type="ARBA" id="ARBA00001139"/>
    </source>
</evidence>
<organism evidence="9 10">
    <name type="scientific">Kocuria subflava</name>
    <dbReference type="NCBI Taxonomy" id="1736139"/>
    <lineage>
        <taxon>Bacteria</taxon>
        <taxon>Bacillati</taxon>
        <taxon>Actinomycetota</taxon>
        <taxon>Actinomycetes</taxon>
        <taxon>Micrococcales</taxon>
        <taxon>Micrococcaceae</taxon>
        <taxon>Kocuria</taxon>
    </lineage>
</organism>
<dbReference type="NCBIfam" id="NF003606">
    <property type="entry name" value="PRK05257.2-1"/>
    <property type="match status" value="1"/>
</dbReference>
<dbReference type="UniPathway" id="UPA00223">
    <property type="reaction ID" value="UER01008"/>
</dbReference>
<evidence type="ECO:0000313" key="9">
    <source>
        <dbReference type="EMBL" id="NKE09174.1"/>
    </source>
</evidence>
<dbReference type="NCBIfam" id="NF003611">
    <property type="entry name" value="PRK05257.3-2"/>
    <property type="match status" value="1"/>
</dbReference>
<dbReference type="InterPro" id="IPR036188">
    <property type="entry name" value="FAD/NAD-bd_sf"/>
</dbReference>
<dbReference type="NCBIfam" id="NF003603">
    <property type="entry name" value="PRK05257.1-1"/>
    <property type="match status" value="1"/>
</dbReference>
<dbReference type="Gene3D" id="3.50.50.60">
    <property type="entry name" value="FAD/NAD(P)-binding domain"/>
    <property type="match status" value="1"/>
</dbReference>
<evidence type="ECO:0000256" key="4">
    <source>
        <dbReference type="ARBA" id="ARBA00022532"/>
    </source>
</evidence>
<keyword evidence="7 8" id="KW-0560">Oxidoreductase</keyword>
<evidence type="ECO:0000256" key="6">
    <source>
        <dbReference type="ARBA" id="ARBA00022827"/>
    </source>
</evidence>
<evidence type="ECO:0000313" key="10">
    <source>
        <dbReference type="Proteomes" id="UP000521379"/>
    </source>
</evidence>
<dbReference type="NCBIfam" id="NF003609">
    <property type="entry name" value="PRK05257.2-5"/>
    <property type="match status" value="1"/>
</dbReference>
<comment type="caution">
    <text evidence="9">The sequence shown here is derived from an EMBL/GenBank/DDBJ whole genome shotgun (WGS) entry which is preliminary data.</text>
</comment>
<keyword evidence="10" id="KW-1185">Reference proteome</keyword>
<comment type="similarity">
    <text evidence="8">Belongs to the MQO family.</text>
</comment>
<keyword evidence="4 8" id="KW-0816">Tricarboxylic acid cycle</keyword>
<protein>
    <recommendedName>
        <fullName evidence="8">Probable malate:quinone oxidoreductase</fullName>
        <ecNumber evidence="8">1.1.5.4</ecNumber>
    </recommendedName>
    <alternativeName>
        <fullName evidence="8">MQO</fullName>
    </alternativeName>
    <alternativeName>
        <fullName evidence="8">Malate dehydrogenase [quinone]</fullName>
    </alternativeName>
</protein>
<sequence length="494" mass="53803">MTQATTTESTDVLLVGGGIMSATLGAMLTELEPNWNIILVERLDGIGQESSSVWNNAGTGHSALCELNYAPLNPDRTVGTAKAVKINEQFQTSRQFWATMVEEGKLGRASDFINPVPHISMVFNDDHVRYLKARHQAFKQHKLFERMEFSEDRDQLAAWAPLTMRGRGAGSVAATFSPEGTDVNFGELTKRLVQHISANGGQIRTGTQVTNLTKRSDGTWAVTTKNRLNSEDTREINAKFVFVGAGGGALPLLQKSGIPEIKGFGGFPVSGLWLRNTKPEIAEQHNAKVYGQASVGAPPMSVPHLDTRYENGKKSLLFGPYGGFKPNFLKQGSLFDLPRSVKADNIYPMTRAGLANMDLVKYLISELMKSKAQRVESLQEYYPTADGDDWELVHAGQRVQVMRKDKQKGGVLQFGTELITAGDGSIAGLLGASPGASTAVPIMLDLLQQCFPNHRQTWESRLTQLIPAYGRALDTDAALADEIMGHTAGVLGIQ</sequence>
<comment type="cofactor">
    <cofactor evidence="2 8">
        <name>FAD</name>
        <dbReference type="ChEBI" id="CHEBI:57692"/>
    </cofactor>
</comment>
<dbReference type="InterPro" id="IPR006231">
    <property type="entry name" value="MQO"/>
</dbReference>
<dbReference type="NCBIfam" id="NF003610">
    <property type="entry name" value="PRK05257.3-1"/>
    <property type="match status" value="1"/>
</dbReference>
<dbReference type="NCBIfam" id="NF003605">
    <property type="entry name" value="PRK05257.1-4"/>
    <property type="match status" value="1"/>
</dbReference>
<dbReference type="GO" id="GO:0006099">
    <property type="term" value="P:tricarboxylic acid cycle"/>
    <property type="evidence" value="ECO:0007669"/>
    <property type="project" value="UniProtKB-UniRule"/>
</dbReference>
<dbReference type="RefSeq" id="WP_119932566.1">
    <property type="nucleotide sequence ID" value="NZ_JAAVUN010000005.1"/>
</dbReference>
<dbReference type="SUPFAM" id="SSF51905">
    <property type="entry name" value="FAD/NAD(P)-binding domain"/>
    <property type="match status" value="1"/>
</dbReference>
<evidence type="ECO:0000256" key="8">
    <source>
        <dbReference type="HAMAP-Rule" id="MF_00212"/>
    </source>
</evidence>
<dbReference type="NCBIfam" id="TIGR01320">
    <property type="entry name" value="mal_quin_oxido"/>
    <property type="match status" value="1"/>
</dbReference>
<comment type="catalytic activity">
    <reaction evidence="1 8">
        <text>(S)-malate + a quinone = a quinol + oxaloacetate</text>
        <dbReference type="Rhea" id="RHEA:46012"/>
        <dbReference type="ChEBI" id="CHEBI:15589"/>
        <dbReference type="ChEBI" id="CHEBI:16452"/>
        <dbReference type="ChEBI" id="CHEBI:24646"/>
        <dbReference type="ChEBI" id="CHEBI:132124"/>
        <dbReference type="EC" id="1.1.5.4"/>
    </reaction>
</comment>
<dbReference type="AlphaFoldDB" id="A0A846TTT8"/>
<dbReference type="EC" id="1.1.5.4" evidence="8"/>
<accession>A0A846TTT8</accession>
<dbReference type="PANTHER" id="PTHR43104:SF2">
    <property type="entry name" value="L-2-HYDROXYGLUTARATE DEHYDROGENASE, MITOCHONDRIAL"/>
    <property type="match status" value="1"/>
</dbReference>
<evidence type="ECO:0000256" key="2">
    <source>
        <dbReference type="ARBA" id="ARBA00001974"/>
    </source>
</evidence>
<proteinExistence type="inferred from homology"/>
<dbReference type="NCBIfam" id="NF009875">
    <property type="entry name" value="PRK13339.1"/>
    <property type="match status" value="1"/>
</dbReference>
<comment type="pathway">
    <text evidence="3 8">Carbohydrate metabolism; tricarboxylic acid cycle; oxaloacetate from (S)-malate (quinone route): step 1/1.</text>
</comment>
<dbReference type="HAMAP" id="MF_00212">
    <property type="entry name" value="MQO"/>
    <property type="match status" value="1"/>
</dbReference>
<dbReference type="GO" id="GO:0008924">
    <property type="term" value="F:L-malate dehydrogenase (quinone) activity"/>
    <property type="evidence" value="ECO:0007669"/>
    <property type="project" value="UniProtKB-UniRule"/>
</dbReference>
<gene>
    <name evidence="8" type="primary">mqo</name>
    <name evidence="9" type="ORF">GTW58_04305</name>
</gene>
<evidence type="ECO:0000256" key="5">
    <source>
        <dbReference type="ARBA" id="ARBA00022630"/>
    </source>
</evidence>
<reference evidence="9 10" key="1">
    <citation type="submission" date="2020-02" db="EMBL/GenBank/DDBJ databases">
        <authorList>
            <person name="Sun Q."/>
        </authorList>
    </citation>
    <scope>NUCLEOTIDE SEQUENCE [LARGE SCALE GENOMIC DNA]</scope>
    <source>
        <strain evidence="9 10">YIM 13062</strain>
    </source>
</reference>
<dbReference type="EMBL" id="JAAVUN010000005">
    <property type="protein sequence ID" value="NKE09174.1"/>
    <property type="molecule type" value="Genomic_DNA"/>
</dbReference>
<keyword evidence="5 8" id="KW-0285">Flavoprotein</keyword>